<proteinExistence type="predicted"/>
<reference evidence="1 2" key="1">
    <citation type="journal article" date="2014" name="Antonie Van Leeuwenhoek">
        <title>Hyphomonas beringensis sp. nov. and Hyphomonas chukchiensis sp. nov., isolated from surface seawater of the Bering Sea and Chukchi Sea.</title>
        <authorList>
            <person name="Li C."/>
            <person name="Lai Q."/>
            <person name="Li G."/>
            <person name="Dong C."/>
            <person name="Wang J."/>
            <person name="Liao Y."/>
            <person name="Shao Z."/>
        </authorList>
    </citation>
    <scope>NUCLEOTIDE SEQUENCE [LARGE SCALE GENOMIC DNA]</scope>
    <source>
        <strain evidence="1 2">SCH89</strain>
    </source>
</reference>
<gene>
    <name evidence="1" type="ORF">HOC_07123</name>
</gene>
<sequence length="47" mass="5208">MRARFAAVANHVEALHRTQLGPLTLDGLAEGVWRVFGADEVRSFQTL</sequence>
<evidence type="ECO:0000313" key="2">
    <source>
        <dbReference type="Proteomes" id="UP000024942"/>
    </source>
</evidence>
<dbReference type="Proteomes" id="UP000024942">
    <property type="component" value="Unassembled WGS sequence"/>
</dbReference>
<evidence type="ECO:0000313" key="1">
    <source>
        <dbReference type="EMBL" id="KDA03157.1"/>
    </source>
</evidence>
<dbReference type="STRING" id="1280953.HOC_07123"/>
<protein>
    <submittedName>
        <fullName evidence="1">Ribosomal small subunit pseudouridine synthase A</fullName>
    </submittedName>
</protein>
<dbReference type="PATRIC" id="fig|1280953.3.peg.1443"/>
<accession>A0A059G8H8</accession>
<comment type="caution">
    <text evidence="1">The sequence shown here is derived from an EMBL/GenBank/DDBJ whole genome shotgun (WGS) entry which is preliminary data.</text>
</comment>
<name>A0A059G8H8_9PROT</name>
<organism evidence="1 2">
    <name type="scientific">Hyphomonas oceanitis SCH89</name>
    <dbReference type="NCBI Taxonomy" id="1280953"/>
    <lineage>
        <taxon>Bacteria</taxon>
        <taxon>Pseudomonadati</taxon>
        <taxon>Pseudomonadota</taxon>
        <taxon>Alphaproteobacteria</taxon>
        <taxon>Hyphomonadales</taxon>
        <taxon>Hyphomonadaceae</taxon>
        <taxon>Hyphomonas</taxon>
    </lineage>
</organism>
<dbReference type="AlphaFoldDB" id="A0A059G8H8"/>
<dbReference type="EMBL" id="ARYL01000008">
    <property type="protein sequence ID" value="KDA03157.1"/>
    <property type="molecule type" value="Genomic_DNA"/>
</dbReference>
<keyword evidence="2" id="KW-1185">Reference proteome</keyword>